<dbReference type="GO" id="GO:0000981">
    <property type="term" value="F:DNA-binding transcription factor activity, RNA polymerase II-specific"/>
    <property type="evidence" value="ECO:0007669"/>
    <property type="project" value="InterPro"/>
</dbReference>
<protein>
    <submittedName>
        <fullName evidence="9">Transcriptional regulatory protein moc3</fullName>
    </submittedName>
</protein>
<dbReference type="PROSITE" id="PS00463">
    <property type="entry name" value="ZN2_CY6_FUNGAL_1"/>
    <property type="match status" value="1"/>
</dbReference>
<dbReference type="Proteomes" id="UP000469559">
    <property type="component" value="Unassembled WGS sequence"/>
</dbReference>
<dbReference type="InterPro" id="IPR021858">
    <property type="entry name" value="Fun_TF"/>
</dbReference>
<keyword evidence="5" id="KW-0804">Transcription</keyword>
<dbReference type="SUPFAM" id="SSF57701">
    <property type="entry name" value="Zn2/Cys6 DNA-binding domain"/>
    <property type="match status" value="1"/>
</dbReference>
<keyword evidence="3" id="KW-0805">Transcription regulation</keyword>
<evidence type="ECO:0000256" key="1">
    <source>
        <dbReference type="ARBA" id="ARBA00022723"/>
    </source>
</evidence>
<dbReference type="InterPro" id="IPR001138">
    <property type="entry name" value="Zn2Cys6_DnaBD"/>
</dbReference>
<dbReference type="Gene3D" id="4.10.240.10">
    <property type="entry name" value="Zn(2)-C6 fungal-type DNA-binding domain"/>
    <property type="match status" value="1"/>
</dbReference>
<dbReference type="GO" id="GO:0008270">
    <property type="term" value="F:zinc ion binding"/>
    <property type="evidence" value="ECO:0007669"/>
    <property type="project" value="InterPro"/>
</dbReference>
<keyword evidence="1" id="KW-0479">Metal-binding</keyword>
<dbReference type="PROSITE" id="PS50048">
    <property type="entry name" value="ZN2_CY6_FUNGAL_2"/>
    <property type="match status" value="1"/>
</dbReference>
<comment type="caution">
    <text evidence="9">The sequence shown here is derived from an EMBL/GenBank/DDBJ whole genome shotgun (WGS) entry which is preliminary data.</text>
</comment>
<keyword evidence="2" id="KW-0862">Zinc</keyword>
<dbReference type="PANTHER" id="PTHR36206:SF12">
    <property type="entry name" value="ASPERCRYPTIN BIOSYNTHESIS CLUSTER-SPECIFIC TRANSCRIPTION REGULATOR ATNN-RELATED"/>
    <property type="match status" value="1"/>
</dbReference>
<proteinExistence type="predicted"/>
<organism evidence="9 10">
    <name type="scientific">Lachnellula arida</name>
    <dbReference type="NCBI Taxonomy" id="1316785"/>
    <lineage>
        <taxon>Eukaryota</taxon>
        <taxon>Fungi</taxon>
        <taxon>Dikarya</taxon>
        <taxon>Ascomycota</taxon>
        <taxon>Pezizomycotina</taxon>
        <taxon>Leotiomycetes</taxon>
        <taxon>Helotiales</taxon>
        <taxon>Lachnaceae</taxon>
        <taxon>Lachnellula</taxon>
    </lineage>
</organism>
<keyword evidence="10" id="KW-1185">Reference proteome</keyword>
<dbReference type="GO" id="GO:0003677">
    <property type="term" value="F:DNA binding"/>
    <property type="evidence" value="ECO:0007669"/>
    <property type="project" value="UniProtKB-KW"/>
</dbReference>
<name>A0A8T9BD28_9HELO</name>
<dbReference type="AlphaFoldDB" id="A0A8T9BD28"/>
<gene>
    <name evidence="9" type="primary">moc3_0</name>
    <name evidence="9" type="ORF">LARI1_G005384</name>
</gene>
<dbReference type="Pfam" id="PF00172">
    <property type="entry name" value="Zn_clus"/>
    <property type="match status" value="1"/>
</dbReference>
<evidence type="ECO:0000256" key="3">
    <source>
        <dbReference type="ARBA" id="ARBA00023015"/>
    </source>
</evidence>
<keyword evidence="6" id="KW-0539">Nucleus</keyword>
<dbReference type="EMBL" id="QGMF01000210">
    <property type="protein sequence ID" value="TVY17924.1"/>
    <property type="molecule type" value="Genomic_DNA"/>
</dbReference>
<dbReference type="InterPro" id="IPR036864">
    <property type="entry name" value="Zn2-C6_fun-type_DNA-bd_sf"/>
</dbReference>
<dbReference type="OrthoDB" id="2593732at2759"/>
<feature type="region of interest" description="Disordered" evidence="7">
    <location>
        <begin position="56"/>
        <end position="79"/>
    </location>
</feature>
<dbReference type="PANTHER" id="PTHR36206">
    <property type="entry name" value="ASPERCRYPTIN BIOSYNTHESIS CLUSTER-SPECIFIC TRANSCRIPTION REGULATOR ATNN-RELATED"/>
    <property type="match status" value="1"/>
</dbReference>
<dbReference type="CDD" id="cd00067">
    <property type="entry name" value="GAL4"/>
    <property type="match status" value="1"/>
</dbReference>
<dbReference type="Pfam" id="PF11951">
    <property type="entry name" value="Fungal_trans_2"/>
    <property type="match status" value="1"/>
</dbReference>
<reference evidence="9 10" key="1">
    <citation type="submission" date="2018-05" db="EMBL/GenBank/DDBJ databases">
        <title>Whole genome sequencing for identification of molecular markers to develop diagnostic detection tools for the regulated plant pathogen Lachnellula willkommii.</title>
        <authorList>
            <person name="Giroux E."/>
            <person name="Bilodeau G."/>
        </authorList>
    </citation>
    <scope>NUCLEOTIDE SEQUENCE [LARGE SCALE GENOMIC DNA]</scope>
    <source>
        <strain evidence="9 10">CBS 203.66</strain>
    </source>
</reference>
<evidence type="ECO:0000256" key="4">
    <source>
        <dbReference type="ARBA" id="ARBA00023125"/>
    </source>
</evidence>
<dbReference type="InterPro" id="IPR052360">
    <property type="entry name" value="Transcr_Regulatory_Proteins"/>
</dbReference>
<evidence type="ECO:0000256" key="2">
    <source>
        <dbReference type="ARBA" id="ARBA00022833"/>
    </source>
</evidence>
<evidence type="ECO:0000256" key="7">
    <source>
        <dbReference type="SAM" id="MobiDB-lite"/>
    </source>
</evidence>
<evidence type="ECO:0000256" key="5">
    <source>
        <dbReference type="ARBA" id="ARBA00023163"/>
    </source>
</evidence>
<evidence type="ECO:0000259" key="8">
    <source>
        <dbReference type="PROSITE" id="PS50048"/>
    </source>
</evidence>
<evidence type="ECO:0000313" key="9">
    <source>
        <dbReference type="EMBL" id="TVY17924.1"/>
    </source>
</evidence>
<dbReference type="SMART" id="SM00066">
    <property type="entry name" value="GAL4"/>
    <property type="match status" value="1"/>
</dbReference>
<evidence type="ECO:0000256" key="6">
    <source>
        <dbReference type="ARBA" id="ARBA00023242"/>
    </source>
</evidence>
<evidence type="ECO:0000313" key="10">
    <source>
        <dbReference type="Proteomes" id="UP000469559"/>
    </source>
</evidence>
<sequence length="536" mass="60208">MTFCNMKPKSGNRFRVCGTPSRTGCITCKIRRVKCGEEKPCCKRCTSTGRKCDGYAPVKPSDGSRKSPSSPAKYLPPNPNLDPAEQRLLYFFRTFTAPKLSGYFSPDFWERRVIQATDFEPAIRHAAIAIAAVHQDYVGWQQSKVYDPSIQSFAFRQYTKAISYLYQLMSTQTQQLDITLTACILFISFDCLLGNHESAIIHLKSGLKILEDIKMKKAPGGSSAHEWEREFSPLLLSLGIQAASFANPRQRVDRLALWVALKNAGLPAQPTRFYSLDEARHALDTLTADITVDRTAAADRTMDRQCPNPRSSEGLRHIAAMQAWSETFEIFLLESMPEDRTIITKHDLGASLLKLHSLVFSIVIETPEPSHKRFDEVLAHCEFLIAAKVNSPFPNENLNFTATMGLIAPLFFTVMRSPNRAIQQRAIDLLSRSPGREGTWDADDALRIAGETPESAGYYQDFETPIFSVSGSMSPQSEVGMKNFMADRMIWPFGEKYHPDMSHRASMVHEVSFSLDVQPNLDWIPFANTPVRSNTV</sequence>
<accession>A0A8T9BD28</accession>
<feature type="domain" description="Zn(2)-C6 fungal-type" evidence="8">
    <location>
        <begin position="24"/>
        <end position="52"/>
    </location>
</feature>
<keyword evidence="4" id="KW-0238">DNA-binding</keyword>